<evidence type="ECO:0000313" key="2">
    <source>
        <dbReference type="EMBL" id="CEF77608.1"/>
    </source>
</evidence>
<feature type="signal peptide" evidence="1">
    <location>
        <begin position="1"/>
        <end position="22"/>
    </location>
</feature>
<dbReference type="AlphaFoldDB" id="A0A0E0S283"/>
<proteinExistence type="predicted"/>
<feature type="chain" id="PRO_5010027120" evidence="1">
    <location>
        <begin position="23"/>
        <end position="132"/>
    </location>
</feature>
<reference evidence="3 4" key="2">
    <citation type="journal article" date="2010" name="Nature">
        <title>Comparative genomics reveals mobile pathogenicity chromosomes in Fusarium.</title>
        <authorList>
            <person name="Ma L.J."/>
            <person name="van der Does H.C."/>
            <person name="Borkovich K.A."/>
            <person name="Coleman J.J."/>
            <person name="Daboussi M.J."/>
            <person name="Di Pietro A."/>
            <person name="Dufresne M."/>
            <person name="Freitag M."/>
            <person name="Grabherr M."/>
            <person name="Henrissat B."/>
            <person name="Houterman P.M."/>
            <person name="Kang S."/>
            <person name="Shim W.B."/>
            <person name="Woloshuk C."/>
            <person name="Xie X."/>
            <person name="Xu J.R."/>
            <person name="Antoniw J."/>
            <person name="Baker S.E."/>
            <person name="Bluhm B.H."/>
            <person name="Breakspear A."/>
            <person name="Brown D.W."/>
            <person name="Butchko R.A."/>
            <person name="Chapman S."/>
            <person name="Coulson R."/>
            <person name="Coutinho P.M."/>
            <person name="Danchin E.G."/>
            <person name="Diener A."/>
            <person name="Gale L.R."/>
            <person name="Gardiner D.M."/>
            <person name="Goff S."/>
            <person name="Hammond-Kosack K.E."/>
            <person name="Hilburn K."/>
            <person name="Hua-Van A."/>
            <person name="Jonkers W."/>
            <person name="Kazan K."/>
            <person name="Kodira C.D."/>
            <person name="Koehrsen M."/>
            <person name="Kumar L."/>
            <person name="Lee Y.H."/>
            <person name="Li L."/>
            <person name="Manners J.M."/>
            <person name="Miranda-Saavedra D."/>
            <person name="Mukherjee M."/>
            <person name="Park G."/>
            <person name="Park J."/>
            <person name="Park S.Y."/>
            <person name="Proctor R.H."/>
            <person name="Regev A."/>
            <person name="Ruiz-Roldan M.C."/>
            <person name="Sain D."/>
            <person name="Sakthikumar S."/>
            <person name="Sykes S."/>
            <person name="Schwartz D.C."/>
            <person name="Turgeon B.G."/>
            <person name="Wapinski I."/>
            <person name="Yoder O."/>
            <person name="Young S."/>
            <person name="Zeng Q."/>
            <person name="Zhou S."/>
            <person name="Galagan J."/>
            <person name="Cuomo C.A."/>
            <person name="Kistler H.C."/>
            <person name="Rep M."/>
        </authorList>
    </citation>
    <scope>GENOME REANNOTATION</scope>
    <source>
        <strain evidence="4">ATCC MYA-4620 / CBS 123657 / FGSC 9075 / NRRL 31084 / PH-1</strain>
        <strain evidence="3">PH-1 / ATCC MYA-4620 / FGSC 9075 / NRRL 31084</strain>
    </source>
</reference>
<dbReference type="EMBL" id="HG970333">
    <property type="protein sequence ID" value="CEF77608.1"/>
    <property type="molecule type" value="Genomic_DNA"/>
</dbReference>
<gene>
    <name evidence="3" type="primary">FG02915.1</name>
    <name evidence="2" type="ORF">FGRAMPH1_01T11609</name>
</gene>
<organism evidence="3">
    <name type="scientific">Gibberella zeae (strain ATCC MYA-4620 / CBS 123657 / FGSC 9075 / NRRL 31084 / PH-1)</name>
    <name type="common">Wheat head blight fungus</name>
    <name type="synonym">Fusarium graminearum</name>
    <dbReference type="NCBI Taxonomy" id="229533"/>
    <lineage>
        <taxon>Eukaryota</taxon>
        <taxon>Fungi</taxon>
        <taxon>Dikarya</taxon>
        <taxon>Ascomycota</taxon>
        <taxon>Pezizomycotina</taxon>
        <taxon>Sordariomycetes</taxon>
        <taxon>Hypocreomycetidae</taxon>
        <taxon>Hypocreales</taxon>
        <taxon>Nectriaceae</taxon>
        <taxon>Fusarium</taxon>
    </lineage>
</organism>
<evidence type="ECO:0000256" key="1">
    <source>
        <dbReference type="SAM" id="SignalP"/>
    </source>
</evidence>
<dbReference type="eggNOG" id="ENOG502TBYF">
    <property type="taxonomic scope" value="Eukaryota"/>
</dbReference>
<accession>A0A0E0S283</accession>
<dbReference type="InParanoid" id="A0A0E0S283"/>
<sequence>MHALSTLTTLTMSLFAAQTANAWLLEFWGTQNVCSKPKGSAADSSAGGQPGEGNDCMMAYYDLEAMLVKDWDEGCTVRLYNGKGFNCDGDLILEYTKEKAAEEEKLSDDGTYMCLTDLAGEPGPYQASYTCE</sequence>
<name>A0A0E0S283_GIBZE</name>
<reference key="3">
    <citation type="submission" date="2014-02" db="EMBL/GenBank/DDBJ databases">
        <title>A revised Fusarium graminearum genomic reference sequence using whole shotgun re-sequencing.</title>
        <authorList>
            <person name="King R."/>
            <person name="Urban M."/>
            <person name="Hassani-Pak K."/>
            <person name="Hammond-Kosack K."/>
        </authorList>
    </citation>
    <scope>NUCLEOTIDE SEQUENCE</scope>
    <source>
        <strain>PH-1</strain>
    </source>
</reference>
<dbReference type="Proteomes" id="UP000070720">
    <property type="component" value="Chromosome 2"/>
</dbReference>
<keyword evidence="4" id="KW-1185">Reference proteome</keyword>
<reference evidence="2 4" key="4">
    <citation type="journal article" date="2015" name="BMC Genomics">
        <title>The completed genome sequence of the pathogenic ascomycete fungus Fusarium graminearum.</title>
        <authorList>
            <person name="King R."/>
            <person name="Urban M."/>
            <person name="Hammond-Kosack M.C."/>
            <person name="Hassani-Pak K."/>
            <person name="Hammond-Kosack K.E."/>
        </authorList>
    </citation>
    <scope>NUCLEOTIDE SEQUENCE [LARGE SCALE GENOMIC DNA]</scope>
    <source>
        <strain evidence="4">ATCC MYA-4620 / CBS 123657 / FGSC 9075 / NRRL 31084 / PH-1</strain>
        <strain evidence="2">PH-1</strain>
    </source>
</reference>
<dbReference type="VEuPathDB" id="FungiDB:FGRAMPH1_01G11609"/>
<reference evidence="3" key="5">
    <citation type="submission" date="2017-01" db="UniProtKB">
        <authorList>
            <consortium name="EnsemblFungi"/>
        </authorList>
    </citation>
    <scope>IDENTIFICATION</scope>
    <source>
        <strain evidence="3">PH-1 / ATCC MYA-4620 / FGSC 9075 / NRRL 31084</strain>
    </source>
</reference>
<keyword evidence="1" id="KW-0732">Signal</keyword>
<evidence type="ECO:0000313" key="4">
    <source>
        <dbReference type="Proteomes" id="UP000070720"/>
    </source>
</evidence>
<protein>
    <submittedName>
        <fullName evidence="2">Chromosome 2, complete genome</fullName>
    </submittedName>
</protein>
<dbReference type="EnsemblFungi" id="CEF77608">
    <property type="protein sequence ID" value="CEF77608"/>
    <property type="gene ID" value="FGRRES_02915_M"/>
</dbReference>
<reference evidence="3 4" key="1">
    <citation type="journal article" date="2007" name="Science">
        <title>The Fusarium graminearum genome reveals a link between localized polymorphism and pathogen specialization.</title>
        <authorList>
            <person name="Cuomo C.A."/>
            <person name="Gueldener U."/>
            <person name="Xu J.-R."/>
            <person name="Trail F."/>
            <person name="Turgeon B.G."/>
            <person name="Di Pietro A."/>
            <person name="Walton J.D."/>
            <person name="Ma L.-J."/>
            <person name="Baker S.E."/>
            <person name="Rep M."/>
            <person name="Adam G."/>
            <person name="Antoniw J."/>
            <person name="Baldwin T."/>
            <person name="Calvo S.E."/>
            <person name="Chang Y.-L."/>
            <person name="DeCaprio D."/>
            <person name="Gale L.R."/>
            <person name="Gnerre S."/>
            <person name="Goswami R.S."/>
            <person name="Hammond-Kosack K."/>
            <person name="Harris L.J."/>
            <person name="Hilburn K."/>
            <person name="Kennell J.C."/>
            <person name="Kroken S."/>
            <person name="Magnuson J.K."/>
            <person name="Mannhaupt G."/>
            <person name="Mauceli E.W."/>
            <person name="Mewes H.-W."/>
            <person name="Mitterbauer R."/>
            <person name="Muehlbauer G."/>
            <person name="Muensterkoetter M."/>
            <person name="Nelson D."/>
            <person name="O'Donnell K."/>
            <person name="Ouellet T."/>
            <person name="Qi W."/>
            <person name="Quesneville H."/>
            <person name="Roncero M.I.G."/>
            <person name="Seong K.-Y."/>
            <person name="Tetko I.V."/>
            <person name="Urban M."/>
            <person name="Waalwijk C."/>
            <person name="Ward T.J."/>
            <person name="Yao J."/>
            <person name="Birren B.W."/>
            <person name="Kistler H.C."/>
        </authorList>
    </citation>
    <scope>NUCLEOTIDE SEQUENCE [LARGE SCALE GENOMIC DNA]</scope>
    <source>
        <strain evidence="4">ATCC MYA-4620 / CBS 123657 / FGSC 9075 / NRRL 31084 / PH-1</strain>
        <strain evidence="3">PH-1 / ATCC MYA-4620 / FGSC 9075 / NRRL 31084</strain>
    </source>
</reference>
<evidence type="ECO:0000313" key="3">
    <source>
        <dbReference type="EnsemblFungi" id="CEF77608"/>
    </source>
</evidence>